<evidence type="ECO:0000313" key="4">
    <source>
        <dbReference type="EMBL" id="AIL32871.1"/>
    </source>
</evidence>
<dbReference type="KEGG" id="bpsi:IX83_05655"/>
<feature type="coiled-coil region" evidence="2">
    <location>
        <begin position="296"/>
        <end position="323"/>
    </location>
</feature>
<evidence type="ECO:0008006" key="6">
    <source>
        <dbReference type="Google" id="ProtNLM"/>
    </source>
</evidence>
<protein>
    <recommendedName>
        <fullName evidence="6">CRISPR type III A-associated protein Csm5</fullName>
    </recommendedName>
</protein>
<dbReference type="OrthoDB" id="24360at2"/>
<sequence>MNPISFFKHYQFYITPISPIHMGNGEDFEPINYVLDYDENVLYGFDPSHIKLPEIKRNELLDLVNSANPSIASIQRFFYTIKDKAKKQANYLTLVSRAVKDDFEKKIGKEVNPGVEDNIYNQLQIERTSYHPMSHLPFIPASGFKGAWMTAILDYLSKKDGVKKINDPQVQDQALKKHYLGDFGEGIGVLLKPADFNATSMNAQTKVQYIVNRSKKDSKADMPAGIPIRRECIESGQYRAFSGEVVHYDHPKKQSHPSQKRSFNEMVRMCNVYYRRCFDEEYKFLVNQSYIDQNWLKSVKSLLKNLNQAFDNAEMMLIRLGRNTGAESKTYSDKSMRQIEVKTGKNTFEKLDHTTSIWLASDKGRTGNHSTLPLGWAIVEINPSEENSLLASWSLEHAPKVFLDREKIMTERREQQQQERENAQRQEAERLAREAEENAMKAEREKMQASLNEHQKSVYELKIKFEDATEVQMYTNSPLFKEFQTLLAQATAPDSTWTAEDKAFMAEQLTYQLMIKKAVKFQGMNERDFRKKFTNKLKN</sequence>
<keyword evidence="5" id="KW-1185">Reference proteome</keyword>
<dbReference type="eggNOG" id="COG1332">
    <property type="taxonomic scope" value="Bacteria"/>
</dbReference>
<evidence type="ECO:0000256" key="1">
    <source>
        <dbReference type="ARBA" id="ARBA00022884"/>
    </source>
</evidence>
<dbReference type="RefSeq" id="WP_038500045.1">
    <property type="nucleotide sequence ID" value="NZ_AFWK01000064.1"/>
</dbReference>
<dbReference type="PANTHER" id="PTHR38007:SF1">
    <property type="entry name" value="CRISPR SYSTEM CMS PROTEIN CSM5"/>
    <property type="match status" value="1"/>
</dbReference>
<proteinExistence type="predicted"/>
<gene>
    <name evidence="4" type="ORF">IX83_05655</name>
</gene>
<dbReference type="AlphaFoldDB" id="A0A077DFE6"/>
<dbReference type="Proteomes" id="UP000028945">
    <property type="component" value="Chromosome"/>
</dbReference>
<dbReference type="PANTHER" id="PTHR38007">
    <property type="entry name" value="CRISPR SYSTEM CMS PROTEIN CSM5"/>
    <property type="match status" value="1"/>
</dbReference>
<dbReference type="HOGENOM" id="CLU_036878_2_0_4"/>
<reference evidence="4 5" key="1">
    <citation type="journal article" date="2014" name="BMC Genomics">
        <title>A genomic perspective on a new bacterial genus and species from the Alcaligenaceae family, Basilea psittacipulmonis.</title>
        <authorList>
            <person name="Whiteson K.L."/>
            <person name="Hernandez D."/>
            <person name="Lazarevic V."/>
            <person name="Gaia N."/>
            <person name="Farinelli L."/>
            <person name="Francois P."/>
            <person name="Pilo P."/>
            <person name="Frey J."/>
            <person name="Schrenzel J."/>
        </authorList>
    </citation>
    <scope>NUCLEOTIDE SEQUENCE [LARGE SCALE GENOMIC DNA]</scope>
    <source>
        <strain evidence="4 5">DSM 24701</strain>
    </source>
</reference>
<feature type="region of interest" description="Disordered" evidence="3">
    <location>
        <begin position="411"/>
        <end position="435"/>
    </location>
</feature>
<dbReference type="EMBL" id="CP009238">
    <property type="protein sequence ID" value="AIL32871.1"/>
    <property type="molecule type" value="Genomic_DNA"/>
</dbReference>
<evidence type="ECO:0000256" key="2">
    <source>
        <dbReference type="SAM" id="Coils"/>
    </source>
</evidence>
<organism evidence="4 5">
    <name type="scientific">Basilea psittacipulmonis DSM 24701</name>
    <dbReference type="NCBI Taxonomy" id="1072685"/>
    <lineage>
        <taxon>Bacteria</taxon>
        <taxon>Pseudomonadati</taxon>
        <taxon>Pseudomonadota</taxon>
        <taxon>Betaproteobacteria</taxon>
        <taxon>Burkholderiales</taxon>
        <taxon>Alcaligenaceae</taxon>
        <taxon>Basilea</taxon>
    </lineage>
</organism>
<dbReference type="InterPro" id="IPR010173">
    <property type="entry name" value="CRISPR-assoc_Csm5"/>
</dbReference>
<name>A0A077DFE6_9BURK</name>
<keyword evidence="1" id="KW-0694">RNA-binding</keyword>
<dbReference type="STRING" id="1072685.IX83_05655"/>
<dbReference type="GO" id="GO:0003723">
    <property type="term" value="F:RNA binding"/>
    <property type="evidence" value="ECO:0007669"/>
    <property type="project" value="UniProtKB-KW"/>
</dbReference>
<evidence type="ECO:0000256" key="3">
    <source>
        <dbReference type="SAM" id="MobiDB-lite"/>
    </source>
</evidence>
<keyword evidence="2" id="KW-0175">Coiled coil</keyword>
<evidence type="ECO:0000313" key="5">
    <source>
        <dbReference type="Proteomes" id="UP000028945"/>
    </source>
</evidence>
<accession>A0A077DFE6</accession>